<proteinExistence type="predicted"/>
<protein>
    <recommendedName>
        <fullName evidence="2">DUF4587 domain-containing protein</fullName>
    </recommendedName>
</protein>
<dbReference type="PANTHER" id="PTHR28604:SF2">
    <property type="entry name" value="RIKEN CDNA 2610028H24 GENE"/>
    <property type="match status" value="1"/>
</dbReference>
<name>A0A3B5B337_9TELE</name>
<dbReference type="InterPro" id="IPR038915">
    <property type="entry name" value="PRR29-like"/>
</dbReference>
<dbReference type="PANTHER" id="PTHR28604">
    <property type="match status" value="1"/>
</dbReference>
<dbReference type="AlphaFoldDB" id="A0A3B5B337"/>
<feature type="transmembrane region" description="Helical" evidence="1">
    <location>
        <begin position="58"/>
        <end position="79"/>
    </location>
</feature>
<dbReference type="GeneTree" id="ENSGT01120000272953"/>
<sequence>MLEDLNRLHTRGGSLTQQYQSRFITPPQLPPPPAPMAPTHIYRPANSPSFLSPSLPMYAIWVFLYLHVSICIFFVSDMVELMLMQNAQMHQIIMHNMMLRAMPPMALSPPGGSHHCAPHSTYLEQVNTNTLPHLCFQDSYQGSPLYVRPDVKTGGSAVHHHHHHHYGLNPTAPQLPPISCVTWPPEVSSVPAGLTGGQIPSLHQTAPVTLPPL</sequence>
<keyword evidence="1" id="KW-1133">Transmembrane helix</keyword>
<reference evidence="3" key="1">
    <citation type="submission" date="2023-09" db="UniProtKB">
        <authorList>
            <consortium name="Ensembl"/>
        </authorList>
    </citation>
    <scope>IDENTIFICATION</scope>
</reference>
<evidence type="ECO:0000313" key="3">
    <source>
        <dbReference type="Ensembl" id="ENSSPAP00000027585.1"/>
    </source>
</evidence>
<feature type="domain" description="DUF4587" evidence="2">
    <location>
        <begin position="77"/>
        <end position="163"/>
    </location>
</feature>
<evidence type="ECO:0000256" key="1">
    <source>
        <dbReference type="SAM" id="Phobius"/>
    </source>
</evidence>
<dbReference type="STRING" id="144197.ENSSPAP00000027585"/>
<evidence type="ECO:0000259" key="2">
    <source>
        <dbReference type="Pfam" id="PF15248"/>
    </source>
</evidence>
<keyword evidence="1" id="KW-0472">Membrane</keyword>
<dbReference type="Ensembl" id="ENSSPAT00000028034.1">
    <property type="protein sequence ID" value="ENSSPAP00000027585.1"/>
    <property type="gene ID" value="ENSSPAG00000020796.1"/>
</dbReference>
<accession>A0A3B5B337</accession>
<dbReference type="Pfam" id="PF15248">
    <property type="entry name" value="DUF4587"/>
    <property type="match status" value="1"/>
</dbReference>
<organism evidence="3">
    <name type="scientific">Stegastes partitus</name>
    <name type="common">bicolor damselfish</name>
    <dbReference type="NCBI Taxonomy" id="144197"/>
    <lineage>
        <taxon>Eukaryota</taxon>
        <taxon>Metazoa</taxon>
        <taxon>Chordata</taxon>
        <taxon>Craniata</taxon>
        <taxon>Vertebrata</taxon>
        <taxon>Euteleostomi</taxon>
        <taxon>Actinopterygii</taxon>
        <taxon>Neopterygii</taxon>
        <taxon>Teleostei</taxon>
        <taxon>Neoteleostei</taxon>
        <taxon>Acanthomorphata</taxon>
        <taxon>Ovalentaria</taxon>
        <taxon>Pomacentridae</taxon>
        <taxon>Stegastes</taxon>
    </lineage>
</organism>
<keyword evidence="1" id="KW-0812">Transmembrane</keyword>
<dbReference type="InterPro" id="IPR027904">
    <property type="entry name" value="DUF4587"/>
</dbReference>